<keyword evidence="2" id="KW-0479">Metal-binding</keyword>
<evidence type="ECO:0000313" key="8">
    <source>
        <dbReference type="EMBL" id="SGY50117.1"/>
    </source>
</evidence>
<gene>
    <name evidence="8" type="primary">BQ5605_C001g00858</name>
    <name evidence="8" type="ORF">BQ5605_C001G00858</name>
</gene>
<feature type="compositionally biased region" description="Low complexity" evidence="6">
    <location>
        <begin position="123"/>
        <end position="142"/>
    </location>
</feature>
<dbReference type="GO" id="GO:0008270">
    <property type="term" value="F:zinc ion binding"/>
    <property type="evidence" value="ECO:0007669"/>
    <property type="project" value="InterPro"/>
</dbReference>
<name>A0A2X0M8U3_9BASI</name>
<feature type="domain" description="Zn(2)-C6 fungal-type" evidence="7">
    <location>
        <begin position="165"/>
        <end position="200"/>
    </location>
</feature>
<feature type="region of interest" description="Disordered" evidence="6">
    <location>
        <begin position="1"/>
        <end position="35"/>
    </location>
</feature>
<dbReference type="EMBL" id="FQNC01000043">
    <property type="protein sequence ID" value="SGY50117.1"/>
    <property type="molecule type" value="Genomic_DNA"/>
</dbReference>
<dbReference type="Proteomes" id="UP000249464">
    <property type="component" value="Unassembled WGS sequence"/>
</dbReference>
<keyword evidence="3" id="KW-0805">Transcription regulation</keyword>
<evidence type="ECO:0000259" key="7">
    <source>
        <dbReference type="Pfam" id="PF00172"/>
    </source>
</evidence>
<dbReference type="PANTHER" id="PTHR47338">
    <property type="entry name" value="ZN(II)2CYS6 TRANSCRIPTION FACTOR (EUROFUNG)-RELATED"/>
    <property type="match status" value="1"/>
</dbReference>
<organism evidence="8 9">
    <name type="scientific">Microbotryum silenes-dioicae</name>
    <dbReference type="NCBI Taxonomy" id="796604"/>
    <lineage>
        <taxon>Eukaryota</taxon>
        <taxon>Fungi</taxon>
        <taxon>Dikarya</taxon>
        <taxon>Basidiomycota</taxon>
        <taxon>Pucciniomycotina</taxon>
        <taxon>Microbotryomycetes</taxon>
        <taxon>Microbotryales</taxon>
        <taxon>Microbotryaceae</taxon>
        <taxon>Microbotryum</taxon>
    </lineage>
</organism>
<evidence type="ECO:0000256" key="4">
    <source>
        <dbReference type="ARBA" id="ARBA00023163"/>
    </source>
</evidence>
<evidence type="ECO:0000256" key="2">
    <source>
        <dbReference type="ARBA" id="ARBA00022723"/>
    </source>
</evidence>
<dbReference type="Gene3D" id="4.10.240.10">
    <property type="entry name" value="Zn(2)-C6 fungal-type DNA-binding domain"/>
    <property type="match status" value="1"/>
</dbReference>
<keyword evidence="5" id="KW-0539">Nucleus</keyword>
<reference evidence="8 9" key="1">
    <citation type="submission" date="2016-11" db="EMBL/GenBank/DDBJ databases">
        <authorList>
            <person name="Jaros S."/>
            <person name="Januszkiewicz K."/>
            <person name="Wedrychowicz H."/>
        </authorList>
    </citation>
    <scope>NUCLEOTIDE SEQUENCE [LARGE SCALE GENOMIC DNA]</scope>
</reference>
<accession>A0A2X0M8U3</accession>
<keyword evidence="9" id="KW-1185">Reference proteome</keyword>
<feature type="compositionally biased region" description="Acidic residues" evidence="6">
    <location>
        <begin position="101"/>
        <end position="114"/>
    </location>
</feature>
<evidence type="ECO:0000313" key="9">
    <source>
        <dbReference type="Proteomes" id="UP000249464"/>
    </source>
</evidence>
<evidence type="ECO:0000256" key="5">
    <source>
        <dbReference type="ARBA" id="ARBA00023242"/>
    </source>
</evidence>
<dbReference type="PANTHER" id="PTHR47338:SF29">
    <property type="entry name" value="ZN(2)-C6 FUNGAL-TYPE DOMAIN-CONTAINING PROTEIN"/>
    <property type="match status" value="1"/>
</dbReference>
<protein>
    <submittedName>
        <fullName evidence="8">BQ5605_C001g00858 protein</fullName>
    </submittedName>
</protein>
<dbReference type="CDD" id="cd00067">
    <property type="entry name" value="GAL4"/>
    <property type="match status" value="1"/>
</dbReference>
<evidence type="ECO:0000256" key="3">
    <source>
        <dbReference type="ARBA" id="ARBA00023015"/>
    </source>
</evidence>
<dbReference type="InterPro" id="IPR050815">
    <property type="entry name" value="TF_fung"/>
</dbReference>
<dbReference type="Pfam" id="PF00172">
    <property type="entry name" value="Zn_clus"/>
    <property type="match status" value="1"/>
</dbReference>
<dbReference type="GO" id="GO:0005634">
    <property type="term" value="C:nucleus"/>
    <property type="evidence" value="ECO:0007669"/>
    <property type="project" value="UniProtKB-SubCell"/>
</dbReference>
<dbReference type="CDD" id="cd12148">
    <property type="entry name" value="fungal_TF_MHR"/>
    <property type="match status" value="1"/>
</dbReference>
<proteinExistence type="predicted"/>
<evidence type="ECO:0000256" key="1">
    <source>
        <dbReference type="ARBA" id="ARBA00004123"/>
    </source>
</evidence>
<dbReference type="InterPro" id="IPR001138">
    <property type="entry name" value="Zn2Cys6_DnaBD"/>
</dbReference>
<feature type="compositionally biased region" description="Polar residues" evidence="6">
    <location>
        <begin position="81"/>
        <end position="98"/>
    </location>
</feature>
<dbReference type="InterPro" id="IPR036864">
    <property type="entry name" value="Zn2-C6_fun-type_DNA-bd_sf"/>
</dbReference>
<keyword evidence="4" id="KW-0804">Transcription</keyword>
<comment type="subcellular location">
    <subcellularLocation>
        <location evidence="1">Nucleus</location>
    </subcellularLocation>
</comment>
<dbReference type="GO" id="GO:0000981">
    <property type="term" value="F:DNA-binding transcription factor activity, RNA polymerase II-specific"/>
    <property type="evidence" value="ECO:0007669"/>
    <property type="project" value="InterPro"/>
</dbReference>
<dbReference type="AlphaFoldDB" id="A0A2X0M8U3"/>
<feature type="compositionally biased region" description="Polar residues" evidence="6">
    <location>
        <begin position="10"/>
        <end position="35"/>
    </location>
</feature>
<evidence type="ECO:0000256" key="6">
    <source>
        <dbReference type="SAM" id="MobiDB-lite"/>
    </source>
</evidence>
<feature type="region of interest" description="Disordered" evidence="6">
    <location>
        <begin position="81"/>
        <end position="156"/>
    </location>
</feature>
<sequence>MVEDRFIPQPGTSMVSTGPSVQPISSSHQVLSSAATVSAVDLTPWAQQTQLESAYTSTLPPKAPLLPGNLVDYDVAAPLGAQSSTSTTSDRAPPSATTDSGSDESDEDMRDDDQGDPHIQRDTSGSAVASSSTTTATTATASNPPMRKRKPKSVLPPGTIICDKSCIRCRERKGEFLVKCDRRFPTCHHCAQRKEECDLIRWTPKVKRSAQNDPSRIAHLEKRLAELEGQLAAKSESSLNPIDTSFAVDGTAFDSSLEALFGLPASSTSAAAALPTDDPSDILTPSPLATTTSSIGAFSLDWRLATPQMAAALSRHLCDAFFESCCFVLPTYTYFRSRKAELQMDEWLLSPSAKVAVAAFRAVGARTSPHSGLLGISIEAKDSRDHPDAPLLSAGTRRESACTNFLKQAHQLCFDEGLAEEASIENLGSLMTLMQMAMFVELKPKKSRSLLRSALDQYKQLLDAAPAEVDQIELKKTFGFGLYSADAQIAAFGRRLPCIDNHDLRTYFSHVGIVIPALPEDDNLLPVLEKLLAKAKERPEALQTIRHLLHCWICTCQRDFARLSSPPSKPSAQIEVAVRKLWLSIDKTRSTIQHVLSALTTRDLAPPAHAHSTTTENDHHHHENDYGPLIIRLDRDLLDLNNMLRSTLMDRSDIISDPLLTEATSRVRKGLKVLAYYAKAYMTGADLHMIYHQFYNLELVQDWTTLAQEKLGKVPGPTASEEVVTEQEKQWLIEGLKMTCYYHPFAERRLAEFMTSRVVPVEEDPSLLLAQIPLASPTGLSASSNQSDFTFSIDALLNGDPFATGTSLFASDNTFNTSAMFDFGPL</sequence>